<protein>
    <recommendedName>
        <fullName evidence="2">HTH cro/C1-type domain-containing protein</fullName>
    </recommendedName>
</protein>
<feature type="domain" description="HTH cro/C1-type" evidence="2">
    <location>
        <begin position="11"/>
        <end position="64"/>
    </location>
</feature>
<keyword evidence="1" id="KW-0175">Coiled coil</keyword>
<evidence type="ECO:0000259" key="2">
    <source>
        <dbReference type="PROSITE" id="PS50943"/>
    </source>
</evidence>
<dbReference type="SMART" id="SM00530">
    <property type="entry name" value="HTH_XRE"/>
    <property type="match status" value="1"/>
</dbReference>
<dbReference type="CDD" id="cd00093">
    <property type="entry name" value="HTH_XRE"/>
    <property type="match status" value="1"/>
</dbReference>
<feature type="coiled-coil region" evidence="1">
    <location>
        <begin position="113"/>
        <end position="140"/>
    </location>
</feature>
<sequence>MTGMSEVGDYVRTARVSHNWTQEQLAVLVGVSLRTLSKWENGADIPRGRVLVLEKVLGVSLDTAVWELHEAAKAAHASYVVQDALAKDARTALESHEELLAAHGNAHGFDQAYEALAAQATELAAAAQEATRTAAQAERMWQHREDALRAHKRYVHPDAADLSRISDGALLEEISRRLAAVRD</sequence>
<accession>A0ABN2J1M5</accession>
<keyword evidence="4" id="KW-1185">Reference proteome</keyword>
<organism evidence="3 4">
    <name type="scientific">Fodinicola feengrottensis</name>
    <dbReference type="NCBI Taxonomy" id="435914"/>
    <lineage>
        <taxon>Bacteria</taxon>
        <taxon>Bacillati</taxon>
        <taxon>Actinomycetota</taxon>
        <taxon>Actinomycetes</taxon>
        <taxon>Mycobacteriales</taxon>
        <taxon>Fodinicola</taxon>
    </lineage>
</organism>
<dbReference type="Proteomes" id="UP001500618">
    <property type="component" value="Unassembled WGS sequence"/>
</dbReference>
<dbReference type="EMBL" id="BAAANY010000040">
    <property type="protein sequence ID" value="GAA1716237.1"/>
    <property type="molecule type" value="Genomic_DNA"/>
</dbReference>
<comment type="caution">
    <text evidence="3">The sequence shown here is derived from an EMBL/GenBank/DDBJ whole genome shotgun (WGS) entry which is preliminary data.</text>
</comment>
<dbReference type="Pfam" id="PF01381">
    <property type="entry name" value="HTH_3"/>
    <property type="match status" value="1"/>
</dbReference>
<dbReference type="InterPro" id="IPR001387">
    <property type="entry name" value="Cro/C1-type_HTH"/>
</dbReference>
<dbReference type="SUPFAM" id="SSF47413">
    <property type="entry name" value="lambda repressor-like DNA-binding domains"/>
    <property type="match status" value="1"/>
</dbReference>
<proteinExistence type="predicted"/>
<dbReference type="InterPro" id="IPR010982">
    <property type="entry name" value="Lambda_DNA-bd_dom_sf"/>
</dbReference>
<evidence type="ECO:0000256" key="1">
    <source>
        <dbReference type="SAM" id="Coils"/>
    </source>
</evidence>
<reference evidence="3 4" key="1">
    <citation type="journal article" date="2019" name="Int. J. Syst. Evol. Microbiol.">
        <title>The Global Catalogue of Microorganisms (GCM) 10K type strain sequencing project: providing services to taxonomists for standard genome sequencing and annotation.</title>
        <authorList>
            <consortium name="The Broad Institute Genomics Platform"/>
            <consortium name="The Broad Institute Genome Sequencing Center for Infectious Disease"/>
            <person name="Wu L."/>
            <person name="Ma J."/>
        </authorList>
    </citation>
    <scope>NUCLEOTIDE SEQUENCE [LARGE SCALE GENOMIC DNA]</scope>
    <source>
        <strain evidence="3 4">JCM 14718</strain>
    </source>
</reference>
<dbReference type="Gene3D" id="1.10.260.40">
    <property type="entry name" value="lambda repressor-like DNA-binding domains"/>
    <property type="match status" value="1"/>
</dbReference>
<name>A0ABN2J1M5_9ACTN</name>
<gene>
    <name evidence="3" type="ORF">GCM10009765_76210</name>
</gene>
<dbReference type="PROSITE" id="PS50943">
    <property type="entry name" value="HTH_CROC1"/>
    <property type="match status" value="1"/>
</dbReference>
<evidence type="ECO:0000313" key="4">
    <source>
        <dbReference type="Proteomes" id="UP001500618"/>
    </source>
</evidence>
<evidence type="ECO:0000313" key="3">
    <source>
        <dbReference type="EMBL" id="GAA1716237.1"/>
    </source>
</evidence>